<dbReference type="InterPro" id="IPR000073">
    <property type="entry name" value="AB_hydrolase_1"/>
</dbReference>
<sequence>MNAITTSDGTRIWYKDWGPKEAQPLVFHHGWPLSADDWDNQMMFFLGRGFRVIAHDRRGHGRSDQTWTGNEMDTYAADVAALAEALDLKGAVHIGHSTGGGEVVHYVARAQPGRVAKAVIIGAVPPLMLKTERNPGGLPIEVFDGFRTAQNANRAQFFLDIASGPFYGYNRPGAKVDQGVIWNWWRQGMMGGAKAHYDCIKAFSETDFTDDLLAIDVPVLVMHGDDDQIVPYADSAPLSAQLLKNSTLKTYAGLPHGMCTTHPEIINPDLLAFIEGAAEPAAAEKIEVVLQPAL</sequence>
<proteinExistence type="inferred from homology"/>
<comment type="caution">
    <text evidence="3">The sequence shown here is derived from an EMBL/GenBank/DDBJ whole genome shotgun (WGS) entry which is preliminary data.</text>
</comment>
<evidence type="ECO:0000313" key="4">
    <source>
        <dbReference type="Proteomes" id="UP001597115"/>
    </source>
</evidence>
<dbReference type="PANTHER" id="PTHR43433:SF3">
    <property type="entry name" value="NON-HEME CHLOROPEROXIDASE"/>
    <property type="match status" value="1"/>
</dbReference>
<dbReference type="Gene3D" id="3.40.50.1820">
    <property type="entry name" value="alpha/beta hydrolase"/>
    <property type="match status" value="1"/>
</dbReference>
<dbReference type="PANTHER" id="PTHR43433">
    <property type="entry name" value="HYDROLASE, ALPHA/BETA FOLD FAMILY PROTEIN"/>
    <property type="match status" value="1"/>
</dbReference>
<dbReference type="Pfam" id="PF00561">
    <property type="entry name" value="Abhydrolase_1"/>
    <property type="match status" value="1"/>
</dbReference>
<keyword evidence="3" id="KW-0378">Hydrolase</keyword>
<dbReference type="PRINTS" id="PR00111">
    <property type="entry name" value="ABHYDROLASE"/>
</dbReference>
<dbReference type="InterPro" id="IPR000639">
    <property type="entry name" value="Epox_hydrolase-like"/>
</dbReference>
<name>A0ABW4HZE9_9SPHN</name>
<dbReference type="SUPFAM" id="SSF53474">
    <property type="entry name" value="alpha/beta-Hydrolases"/>
    <property type="match status" value="1"/>
</dbReference>
<evidence type="ECO:0000313" key="3">
    <source>
        <dbReference type="EMBL" id="MFD1610190.1"/>
    </source>
</evidence>
<feature type="domain" description="AB hydrolase-1" evidence="2">
    <location>
        <begin position="24"/>
        <end position="259"/>
    </location>
</feature>
<dbReference type="Proteomes" id="UP001597115">
    <property type="component" value="Unassembled WGS sequence"/>
</dbReference>
<comment type="similarity">
    <text evidence="1">Belongs to the AB hydrolase superfamily. Bacterial non-heme haloperoxidase / perhydrolase family.</text>
</comment>
<gene>
    <name evidence="3" type="ORF">ACFSCW_00085</name>
</gene>
<evidence type="ECO:0000256" key="1">
    <source>
        <dbReference type="ARBA" id="ARBA00038128"/>
    </source>
</evidence>
<reference evidence="4" key="1">
    <citation type="journal article" date="2019" name="Int. J. Syst. Evol. Microbiol.">
        <title>The Global Catalogue of Microorganisms (GCM) 10K type strain sequencing project: providing services to taxonomists for standard genome sequencing and annotation.</title>
        <authorList>
            <consortium name="The Broad Institute Genomics Platform"/>
            <consortium name="The Broad Institute Genome Sequencing Center for Infectious Disease"/>
            <person name="Wu L."/>
            <person name="Ma J."/>
        </authorList>
    </citation>
    <scope>NUCLEOTIDE SEQUENCE [LARGE SCALE GENOMIC DNA]</scope>
    <source>
        <strain evidence="4">CGMCC 1.16275</strain>
    </source>
</reference>
<keyword evidence="4" id="KW-1185">Reference proteome</keyword>
<organism evidence="3 4">
    <name type="scientific">Sphingomonas tabacisoli</name>
    <dbReference type="NCBI Taxonomy" id="2249466"/>
    <lineage>
        <taxon>Bacteria</taxon>
        <taxon>Pseudomonadati</taxon>
        <taxon>Pseudomonadota</taxon>
        <taxon>Alphaproteobacteria</taxon>
        <taxon>Sphingomonadales</taxon>
        <taxon>Sphingomonadaceae</taxon>
        <taxon>Sphingomonas</taxon>
    </lineage>
</organism>
<dbReference type="InterPro" id="IPR029058">
    <property type="entry name" value="AB_hydrolase_fold"/>
</dbReference>
<dbReference type="GO" id="GO:0016787">
    <property type="term" value="F:hydrolase activity"/>
    <property type="evidence" value="ECO:0007669"/>
    <property type="project" value="UniProtKB-KW"/>
</dbReference>
<dbReference type="PRINTS" id="PR00412">
    <property type="entry name" value="EPOXHYDRLASE"/>
</dbReference>
<dbReference type="InterPro" id="IPR050471">
    <property type="entry name" value="AB_hydrolase"/>
</dbReference>
<dbReference type="RefSeq" id="WP_380885637.1">
    <property type="nucleotide sequence ID" value="NZ_JBHUDY010000001.1"/>
</dbReference>
<evidence type="ECO:0000259" key="2">
    <source>
        <dbReference type="Pfam" id="PF00561"/>
    </source>
</evidence>
<dbReference type="EMBL" id="JBHUDY010000001">
    <property type="protein sequence ID" value="MFD1610190.1"/>
    <property type="molecule type" value="Genomic_DNA"/>
</dbReference>
<protein>
    <submittedName>
        <fullName evidence="3">Alpha/beta fold hydrolase</fullName>
    </submittedName>
</protein>
<accession>A0ABW4HZE9</accession>